<name>A0AAD9YAF9_COLKA</name>
<accession>A0AAD9YAF9</accession>
<protein>
    <submittedName>
        <fullName evidence="2">Uncharacterized protein</fullName>
    </submittedName>
</protein>
<dbReference type="EMBL" id="VYYT01000219">
    <property type="protein sequence ID" value="KAK2755637.1"/>
    <property type="molecule type" value="Genomic_DNA"/>
</dbReference>
<organism evidence="2 3">
    <name type="scientific">Colletotrichum kahawae</name>
    <name type="common">Coffee berry disease fungus</name>
    <dbReference type="NCBI Taxonomy" id="34407"/>
    <lineage>
        <taxon>Eukaryota</taxon>
        <taxon>Fungi</taxon>
        <taxon>Dikarya</taxon>
        <taxon>Ascomycota</taxon>
        <taxon>Pezizomycotina</taxon>
        <taxon>Sordariomycetes</taxon>
        <taxon>Hypocreomycetidae</taxon>
        <taxon>Glomerellales</taxon>
        <taxon>Glomerellaceae</taxon>
        <taxon>Colletotrichum</taxon>
        <taxon>Colletotrichum gloeosporioides species complex</taxon>
    </lineage>
</organism>
<gene>
    <name evidence="2" type="ORF">CKAH01_17306</name>
</gene>
<evidence type="ECO:0000256" key="1">
    <source>
        <dbReference type="SAM" id="MobiDB-lite"/>
    </source>
</evidence>
<feature type="compositionally biased region" description="Polar residues" evidence="1">
    <location>
        <begin position="7"/>
        <end position="24"/>
    </location>
</feature>
<keyword evidence="3" id="KW-1185">Reference proteome</keyword>
<reference evidence="2" key="1">
    <citation type="submission" date="2023-02" db="EMBL/GenBank/DDBJ databases">
        <title>Colletotrichum kahawae CIFC_Que2 genome sequencing and assembly.</title>
        <authorList>
            <person name="Baroncelli R."/>
        </authorList>
    </citation>
    <scope>NUCLEOTIDE SEQUENCE</scope>
    <source>
        <strain evidence="2">CIFC_Que2</strain>
    </source>
</reference>
<feature type="region of interest" description="Disordered" evidence="1">
    <location>
        <begin position="1"/>
        <end position="24"/>
    </location>
</feature>
<dbReference type="AlphaFoldDB" id="A0AAD9YAF9"/>
<proteinExistence type="predicted"/>
<dbReference type="Proteomes" id="UP001281614">
    <property type="component" value="Unassembled WGS sequence"/>
</dbReference>
<sequence>MDDQAAQKRSLSTAAVAPDSSQCRRQCTPDMQSLGLPPHIMAMLPKEDLLALASVKASVERCCPTKNLDDYYDRVFLSEAIGLLKELLDVRRRASPADVGHCVIGTLREAAAQRTRCTSQTGHTSGATPAAVDCLGDGSRTSASLDGWLRSGLPPDGSRALSPNYNAGIAILDAVDGSIDRRSVFGVSNPMPRAAL</sequence>
<evidence type="ECO:0000313" key="2">
    <source>
        <dbReference type="EMBL" id="KAK2755637.1"/>
    </source>
</evidence>
<evidence type="ECO:0000313" key="3">
    <source>
        <dbReference type="Proteomes" id="UP001281614"/>
    </source>
</evidence>
<comment type="caution">
    <text evidence="2">The sequence shown here is derived from an EMBL/GenBank/DDBJ whole genome shotgun (WGS) entry which is preliminary data.</text>
</comment>